<dbReference type="Gene3D" id="1.10.1040.10">
    <property type="entry name" value="N-(1-d-carboxylethyl)-l-norvaline Dehydrogenase, domain 2"/>
    <property type="match status" value="1"/>
</dbReference>
<dbReference type="Pfam" id="PF08546">
    <property type="entry name" value="ApbA_C"/>
    <property type="match status" value="1"/>
</dbReference>
<dbReference type="GO" id="GO:0005737">
    <property type="term" value="C:cytoplasm"/>
    <property type="evidence" value="ECO:0007669"/>
    <property type="project" value="TreeGrafter"/>
</dbReference>
<keyword evidence="8" id="KW-1185">Reference proteome</keyword>
<dbReference type="InterPro" id="IPR013752">
    <property type="entry name" value="KPA_reductase"/>
</dbReference>
<sequence>MAPKVLIFGTGSIGGAYAVILSRAVPAADITVICRSNFEAVAENGITLHSSLPAWGRDLNVKPSVARTVADAVEASKGAPFDYILVTSKAVSTTPSTPELIQPAVTPKTTIVLIQNGINIEAPFATMFPDNPILSTVVYLPATQVQPGIIEHSEVELLHIGTYPAQAPAAHKDAAHAFADLLTRAGASSKLHDDVQAERWSKLLVNASWNSICALTRGRDRQLLEVDTQSGDFAGFVRSVMLEIAATAQAYGYTGVNEALVDLQLKRATSRQLPGIQPSMMADALAGRNMEVDAIIGNTVTLAREKGISIPMLQTIYFLAAGLDRSFSLARSLHS</sequence>
<evidence type="ECO:0000313" key="8">
    <source>
        <dbReference type="Proteomes" id="UP001140453"/>
    </source>
</evidence>
<accession>A0A9W8YW50</accession>
<comment type="similarity">
    <text evidence="1 4">Belongs to the ketopantoate reductase family.</text>
</comment>
<evidence type="ECO:0000256" key="4">
    <source>
        <dbReference type="RuleBase" id="RU362068"/>
    </source>
</evidence>
<feature type="domain" description="Ketopantoate reductase C-terminal" evidence="6">
    <location>
        <begin position="194"/>
        <end position="321"/>
    </location>
</feature>
<comment type="function">
    <text evidence="4">Catalyzes the NADPH-dependent reduction of ketopantoate into pantoic acid.</text>
</comment>
<dbReference type="SUPFAM" id="SSF51735">
    <property type="entry name" value="NAD(P)-binding Rossmann-fold domains"/>
    <property type="match status" value="1"/>
</dbReference>
<keyword evidence="2 4" id="KW-0521">NADP</keyword>
<evidence type="ECO:0000256" key="3">
    <source>
        <dbReference type="ARBA" id="ARBA00023002"/>
    </source>
</evidence>
<comment type="catalytic activity">
    <reaction evidence="4">
        <text>(R)-pantoate + NADP(+) = 2-dehydropantoate + NADPH + H(+)</text>
        <dbReference type="Rhea" id="RHEA:16233"/>
        <dbReference type="ChEBI" id="CHEBI:11561"/>
        <dbReference type="ChEBI" id="CHEBI:15378"/>
        <dbReference type="ChEBI" id="CHEBI:15980"/>
        <dbReference type="ChEBI" id="CHEBI:57783"/>
        <dbReference type="ChEBI" id="CHEBI:58349"/>
        <dbReference type="EC" id="1.1.1.169"/>
    </reaction>
</comment>
<dbReference type="PANTHER" id="PTHR21708:SF30">
    <property type="entry name" value="2-DEHYDROPANTOATE 2-REDUCTASE-RELATED"/>
    <property type="match status" value="1"/>
</dbReference>
<dbReference type="Proteomes" id="UP001140453">
    <property type="component" value="Unassembled WGS sequence"/>
</dbReference>
<dbReference type="PANTHER" id="PTHR21708">
    <property type="entry name" value="PROBABLE 2-DEHYDROPANTOATE 2-REDUCTASE"/>
    <property type="match status" value="1"/>
</dbReference>
<comment type="caution">
    <text evidence="7">The sequence shown here is derived from an EMBL/GenBank/DDBJ whole genome shotgun (WGS) entry which is preliminary data.</text>
</comment>
<dbReference type="InterPro" id="IPR008927">
    <property type="entry name" value="6-PGluconate_DH-like_C_sf"/>
</dbReference>
<dbReference type="Pfam" id="PF02558">
    <property type="entry name" value="ApbA"/>
    <property type="match status" value="1"/>
</dbReference>
<organism evidence="7 8">
    <name type="scientific">Gnomoniopsis smithogilvyi</name>
    <dbReference type="NCBI Taxonomy" id="1191159"/>
    <lineage>
        <taxon>Eukaryota</taxon>
        <taxon>Fungi</taxon>
        <taxon>Dikarya</taxon>
        <taxon>Ascomycota</taxon>
        <taxon>Pezizomycotina</taxon>
        <taxon>Sordariomycetes</taxon>
        <taxon>Sordariomycetidae</taxon>
        <taxon>Diaporthales</taxon>
        <taxon>Gnomoniaceae</taxon>
        <taxon>Gnomoniopsis</taxon>
    </lineage>
</organism>
<keyword evidence="3 4" id="KW-0560">Oxidoreductase</keyword>
<dbReference type="InterPro" id="IPR013332">
    <property type="entry name" value="KPR_N"/>
</dbReference>
<dbReference type="FunFam" id="1.10.1040.10:FF:000017">
    <property type="entry name" value="2-dehydropantoate 2-reductase"/>
    <property type="match status" value="1"/>
</dbReference>
<evidence type="ECO:0000259" key="6">
    <source>
        <dbReference type="Pfam" id="PF08546"/>
    </source>
</evidence>
<dbReference type="Gene3D" id="3.40.50.720">
    <property type="entry name" value="NAD(P)-binding Rossmann-like Domain"/>
    <property type="match status" value="1"/>
</dbReference>
<dbReference type="InterPro" id="IPR013328">
    <property type="entry name" value="6PGD_dom2"/>
</dbReference>
<dbReference type="InterPro" id="IPR003710">
    <property type="entry name" value="ApbA"/>
</dbReference>
<dbReference type="InterPro" id="IPR051402">
    <property type="entry name" value="KPR-Related"/>
</dbReference>
<evidence type="ECO:0000259" key="5">
    <source>
        <dbReference type="Pfam" id="PF02558"/>
    </source>
</evidence>
<name>A0A9W8YW50_9PEZI</name>
<dbReference type="AlphaFoldDB" id="A0A9W8YW50"/>
<dbReference type="NCBIfam" id="TIGR00745">
    <property type="entry name" value="apbA_panE"/>
    <property type="match status" value="1"/>
</dbReference>
<dbReference type="EMBL" id="JAPEVB010000002">
    <property type="protein sequence ID" value="KAJ4393934.1"/>
    <property type="molecule type" value="Genomic_DNA"/>
</dbReference>
<proteinExistence type="inferred from homology"/>
<reference evidence="7" key="1">
    <citation type="submission" date="2022-10" db="EMBL/GenBank/DDBJ databases">
        <title>Tapping the CABI collections for fungal endophytes: first genome assemblies for Collariella, Neodidymelliopsis, Ascochyta clinopodiicola, Didymella pomorum, Didymosphaeria variabile, Neocosmospora piperis and Neocucurbitaria cava.</title>
        <authorList>
            <person name="Hill R."/>
        </authorList>
    </citation>
    <scope>NUCLEOTIDE SEQUENCE</scope>
    <source>
        <strain evidence="7">IMI 355082</strain>
    </source>
</reference>
<feature type="domain" description="Ketopantoate reductase N-terminal" evidence="5">
    <location>
        <begin position="5"/>
        <end position="163"/>
    </location>
</feature>
<evidence type="ECO:0000256" key="2">
    <source>
        <dbReference type="ARBA" id="ARBA00022857"/>
    </source>
</evidence>
<dbReference type="GO" id="GO:0015940">
    <property type="term" value="P:pantothenate biosynthetic process"/>
    <property type="evidence" value="ECO:0007669"/>
    <property type="project" value="InterPro"/>
</dbReference>
<dbReference type="OrthoDB" id="3609at2759"/>
<dbReference type="GO" id="GO:0008677">
    <property type="term" value="F:2-dehydropantoate 2-reductase activity"/>
    <property type="evidence" value="ECO:0007669"/>
    <property type="project" value="UniProtKB-EC"/>
</dbReference>
<protein>
    <recommendedName>
        <fullName evidence="4">2-dehydropantoate 2-reductase</fullName>
        <ecNumber evidence="4">1.1.1.169</ecNumber>
    </recommendedName>
    <alternativeName>
        <fullName evidence="4">Ketopantoate reductase</fullName>
    </alternativeName>
</protein>
<dbReference type="InterPro" id="IPR036291">
    <property type="entry name" value="NAD(P)-bd_dom_sf"/>
</dbReference>
<dbReference type="SUPFAM" id="SSF48179">
    <property type="entry name" value="6-phosphogluconate dehydrogenase C-terminal domain-like"/>
    <property type="match status" value="1"/>
</dbReference>
<gene>
    <name evidence="7" type="ORF">N0V93_003151</name>
</gene>
<evidence type="ECO:0000313" key="7">
    <source>
        <dbReference type="EMBL" id="KAJ4393934.1"/>
    </source>
</evidence>
<evidence type="ECO:0000256" key="1">
    <source>
        <dbReference type="ARBA" id="ARBA00007870"/>
    </source>
</evidence>
<dbReference type="EC" id="1.1.1.169" evidence="4"/>